<name>A0AAD7ALN6_9AGAR</name>
<protein>
    <recommendedName>
        <fullName evidence="3">DUF3669 domain-containing protein</fullName>
    </recommendedName>
</protein>
<evidence type="ECO:0000313" key="1">
    <source>
        <dbReference type="EMBL" id="KAJ7361379.1"/>
    </source>
</evidence>
<dbReference type="EMBL" id="JARIHO010000005">
    <property type="protein sequence ID" value="KAJ7361379.1"/>
    <property type="molecule type" value="Genomic_DNA"/>
</dbReference>
<accession>A0AAD7ALN6</accession>
<dbReference type="PANTHER" id="PTHR40780:SF2">
    <property type="entry name" value="DUF3669 DOMAIN-CONTAINING PROTEIN"/>
    <property type="match status" value="1"/>
</dbReference>
<dbReference type="Proteomes" id="UP001218218">
    <property type="component" value="Unassembled WGS sequence"/>
</dbReference>
<sequence length="125" mass="13829">PSLCRLYFGTTYRDRAPSRFITTVNFSLNEDRYNVLGNAFANLCPLPVAADVARGMGEMLGRLHHTARVDARDMEFVLGGDGSDGCTYFIIGYNQVHRIDPDLDLSSTVTAFVEAFYQNDAGDPL</sequence>
<evidence type="ECO:0008006" key="3">
    <source>
        <dbReference type="Google" id="ProtNLM"/>
    </source>
</evidence>
<dbReference type="AlphaFoldDB" id="A0AAD7ALN6"/>
<keyword evidence="2" id="KW-1185">Reference proteome</keyword>
<gene>
    <name evidence="1" type="ORF">DFH08DRAFT_683851</name>
</gene>
<comment type="caution">
    <text evidence="1">The sequence shown here is derived from an EMBL/GenBank/DDBJ whole genome shotgun (WGS) entry which is preliminary data.</text>
</comment>
<feature type="non-terminal residue" evidence="1">
    <location>
        <position position="1"/>
    </location>
</feature>
<dbReference type="PANTHER" id="PTHR40780">
    <property type="entry name" value="DUF3669 DOMAIN-CONTAINING PROTEIN"/>
    <property type="match status" value="1"/>
</dbReference>
<organism evidence="1 2">
    <name type="scientific">Mycena albidolilacea</name>
    <dbReference type="NCBI Taxonomy" id="1033008"/>
    <lineage>
        <taxon>Eukaryota</taxon>
        <taxon>Fungi</taxon>
        <taxon>Dikarya</taxon>
        <taxon>Basidiomycota</taxon>
        <taxon>Agaricomycotina</taxon>
        <taxon>Agaricomycetes</taxon>
        <taxon>Agaricomycetidae</taxon>
        <taxon>Agaricales</taxon>
        <taxon>Marasmiineae</taxon>
        <taxon>Mycenaceae</taxon>
        <taxon>Mycena</taxon>
    </lineage>
</organism>
<evidence type="ECO:0000313" key="2">
    <source>
        <dbReference type="Proteomes" id="UP001218218"/>
    </source>
</evidence>
<proteinExistence type="predicted"/>
<reference evidence="1" key="1">
    <citation type="submission" date="2023-03" db="EMBL/GenBank/DDBJ databases">
        <title>Massive genome expansion in bonnet fungi (Mycena s.s.) driven by repeated elements and novel gene families across ecological guilds.</title>
        <authorList>
            <consortium name="Lawrence Berkeley National Laboratory"/>
            <person name="Harder C.B."/>
            <person name="Miyauchi S."/>
            <person name="Viragh M."/>
            <person name="Kuo A."/>
            <person name="Thoen E."/>
            <person name="Andreopoulos B."/>
            <person name="Lu D."/>
            <person name="Skrede I."/>
            <person name="Drula E."/>
            <person name="Henrissat B."/>
            <person name="Morin E."/>
            <person name="Kohler A."/>
            <person name="Barry K."/>
            <person name="LaButti K."/>
            <person name="Morin E."/>
            <person name="Salamov A."/>
            <person name="Lipzen A."/>
            <person name="Mereny Z."/>
            <person name="Hegedus B."/>
            <person name="Baldrian P."/>
            <person name="Stursova M."/>
            <person name="Weitz H."/>
            <person name="Taylor A."/>
            <person name="Grigoriev I.V."/>
            <person name="Nagy L.G."/>
            <person name="Martin F."/>
            <person name="Kauserud H."/>
        </authorList>
    </citation>
    <scope>NUCLEOTIDE SEQUENCE</scope>
    <source>
        <strain evidence="1">CBHHK002</strain>
    </source>
</reference>